<dbReference type="PANTHER" id="PTHR35010:SF2">
    <property type="entry name" value="BLL4672 PROTEIN"/>
    <property type="match status" value="1"/>
</dbReference>
<feature type="domain" description="HTH cro/C1-type" evidence="2">
    <location>
        <begin position="123"/>
        <end position="174"/>
    </location>
</feature>
<protein>
    <recommendedName>
        <fullName evidence="2">HTH cro/C1-type domain-containing protein</fullName>
    </recommendedName>
</protein>
<dbReference type="PANTHER" id="PTHR35010">
    <property type="entry name" value="BLL4672 PROTEIN-RELATED"/>
    <property type="match status" value="1"/>
</dbReference>
<dbReference type="Gene3D" id="3.30.450.180">
    <property type="match status" value="1"/>
</dbReference>
<feature type="compositionally biased region" description="Basic residues" evidence="1">
    <location>
        <begin position="53"/>
        <end position="67"/>
    </location>
</feature>
<evidence type="ECO:0000259" key="2">
    <source>
        <dbReference type="PROSITE" id="PS50943"/>
    </source>
</evidence>
<dbReference type="Pfam" id="PF13560">
    <property type="entry name" value="HTH_31"/>
    <property type="match status" value="1"/>
</dbReference>
<dbReference type="SUPFAM" id="SSF47413">
    <property type="entry name" value="lambda repressor-like DNA-binding domains"/>
    <property type="match status" value="1"/>
</dbReference>
<feature type="compositionally biased region" description="Basic and acidic residues" evidence="1">
    <location>
        <begin position="75"/>
        <end position="85"/>
    </location>
</feature>
<dbReference type="GO" id="GO:0003677">
    <property type="term" value="F:DNA binding"/>
    <property type="evidence" value="ECO:0007669"/>
    <property type="project" value="InterPro"/>
</dbReference>
<evidence type="ECO:0000313" key="4">
    <source>
        <dbReference type="Proteomes" id="UP000603708"/>
    </source>
</evidence>
<name>A0A919G3I4_9ACTN</name>
<feature type="region of interest" description="Disordered" evidence="1">
    <location>
        <begin position="1"/>
        <end position="101"/>
    </location>
</feature>
<evidence type="ECO:0000313" key="3">
    <source>
        <dbReference type="EMBL" id="GHH76863.1"/>
    </source>
</evidence>
<organism evidence="3 4">
    <name type="scientific">Streptomyces sulfonofaciens</name>
    <dbReference type="NCBI Taxonomy" id="68272"/>
    <lineage>
        <taxon>Bacteria</taxon>
        <taxon>Bacillati</taxon>
        <taxon>Actinomycetota</taxon>
        <taxon>Actinomycetes</taxon>
        <taxon>Kitasatosporales</taxon>
        <taxon>Streptomycetaceae</taxon>
        <taxon>Streptomyces</taxon>
    </lineage>
</organism>
<dbReference type="Gene3D" id="1.10.260.40">
    <property type="entry name" value="lambda repressor-like DNA-binding domains"/>
    <property type="match status" value="1"/>
</dbReference>
<dbReference type="PROSITE" id="PS50943">
    <property type="entry name" value="HTH_CROC1"/>
    <property type="match status" value="1"/>
</dbReference>
<sequence length="365" mass="38703">MHRGRRRDGARQRHAPVSPRQQHAPVSPRQQHGARPAGLPGGPGARLTEPARYRPRVRPRVRCRVRPRAPAPHPVRRDGVRRDGGTVEPMSDAPTNDLGDFLRAGRSRLAPSDVGLPAGGGGRRVRGLRREEVAVLAGVSADYYSRLERGRERNPSAQVVGALGRALRLAPDARGHLFRLAGLTPGLAADGAREGVHPALLHLLDAFPAAAAYVLGPSFDVLARNAAAGALLAPFGTETNMVRILFGHPRAREVFVEWPRVAAATVHALRLNAARFPDDTGIRDLVSGTRAGSAEFAGLWDEQIVGGLTRAYKVFAHPTAGRVELAYQTFDVHDAPGQQLLVGTPEPGSRSAAALAGLGSAAAAG</sequence>
<dbReference type="Pfam" id="PF17765">
    <property type="entry name" value="MLTR_LBD"/>
    <property type="match status" value="1"/>
</dbReference>
<reference evidence="3" key="1">
    <citation type="journal article" date="2014" name="Int. J. Syst. Evol. Microbiol.">
        <title>Complete genome sequence of Corynebacterium casei LMG S-19264T (=DSM 44701T), isolated from a smear-ripened cheese.</title>
        <authorList>
            <consortium name="US DOE Joint Genome Institute (JGI-PGF)"/>
            <person name="Walter F."/>
            <person name="Albersmeier A."/>
            <person name="Kalinowski J."/>
            <person name="Ruckert C."/>
        </authorList>
    </citation>
    <scope>NUCLEOTIDE SEQUENCE</scope>
    <source>
        <strain evidence="3">JCM 5069</strain>
    </source>
</reference>
<evidence type="ECO:0000256" key="1">
    <source>
        <dbReference type="SAM" id="MobiDB-lite"/>
    </source>
</evidence>
<gene>
    <name evidence="3" type="ORF">GCM10018793_23580</name>
</gene>
<dbReference type="AlphaFoldDB" id="A0A919G3I4"/>
<dbReference type="SMART" id="SM00530">
    <property type="entry name" value="HTH_XRE"/>
    <property type="match status" value="1"/>
</dbReference>
<keyword evidence="4" id="KW-1185">Reference proteome</keyword>
<dbReference type="CDD" id="cd00093">
    <property type="entry name" value="HTH_XRE"/>
    <property type="match status" value="1"/>
</dbReference>
<dbReference type="EMBL" id="BNCD01000005">
    <property type="protein sequence ID" value="GHH76863.1"/>
    <property type="molecule type" value="Genomic_DNA"/>
</dbReference>
<reference evidence="3" key="2">
    <citation type="submission" date="2020-09" db="EMBL/GenBank/DDBJ databases">
        <authorList>
            <person name="Sun Q."/>
            <person name="Ohkuma M."/>
        </authorList>
    </citation>
    <scope>NUCLEOTIDE SEQUENCE</scope>
    <source>
        <strain evidence="3">JCM 5069</strain>
    </source>
</reference>
<dbReference type="InterPro" id="IPR010982">
    <property type="entry name" value="Lambda_DNA-bd_dom_sf"/>
</dbReference>
<dbReference type="InterPro" id="IPR001387">
    <property type="entry name" value="Cro/C1-type_HTH"/>
</dbReference>
<feature type="compositionally biased region" description="Basic residues" evidence="1">
    <location>
        <begin position="1"/>
        <end position="14"/>
    </location>
</feature>
<dbReference type="Proteomes" id="UP000603708">
    <property type="component" value="Unassembled WGS sequence"/>
</dbReference>
<proteinExistence type="predicted"/>
<dbReference type="InterPro" id="IPR041413">
    <property type="entry name" value="MLTR_LBD"/>
</dbReference>
<comment type="caution">
    <text evidence="3">The sequence shown here is derived from an EMBL/GenBank/DDBJ whole genome shotgun (WGS) entry which is preliminary data.</text>
</comment>
<accession>A0A919G3I4</accession>